<dbReference type="GO" id="GO:0046872">
    <property type="term" value="F:metal ion binding"/>
    <property type="evidence" value="ECO:0007669"/>
    <property type="project" value="UniProtKB-KW"/>
</dbReference>
<dbReference type="Gene3D" id="3.40.50.300">
    <property type="entry name" value="P-loop containing nucleotide triphosphate hydrolases"/>
    <property type="match status" value="2"/>
</dbReference>
<dbReference type="Pfam" id="PF00270">
    <property type="entry name" value="DEAD"/>
    <property type="match status" value="1"/>
</dbReference>
<comment type="caution">
    <text evidence="12">The sequence shown here is derived from an EMBL/GenBank/DDBJ whole genome shotgun (WGS) entry which is preliminary data.</text>
</comment>
<feature type="domain" description="HD Cas3-type" evidence="11">
    <location>
        <begin position="10"/>
        <end position="170"/>
    </location>
</feature>
<dbReference type="GO" id="GO:0005524">
    <property type="term" value="F:ATP binding"/>
    <property type="evidence" value="ECO:0007669"/>
    <property type="project" value="UniProtKB-KW"/>
</dbReference>
<evidence type="ECO:0000256" key="4">
    <source>
        <dbReference type="ARBA" id="ARBA00022723"/>
    </source>
</evidence>
<evidence type="ECO:0000256" key="9">
    <source>
        <dbReference type="ARBA" id="ARBA00023118"/>
    </source>
</evidence>
<evidence type="ECO:0000256" key="7">
    <source>
        <dbReference type="ARBA" id="ARBA00022806"/>
    </source>
</evidence>
<dbReference type="CDD" id="cd09641">
    <property type="entry name" value="Cas3''_I"/>
    <property type="match status" value="1"/>
</dbReference>
<dbReference type="Pfam" id="PF22590">
    <property type="entry name" value="Cas3-like_C_2"/>
    <property type="match status" value="1"/>
</dbReference>
<dbReference type="EMBL" id="LNQE01000937">
    <property type="protein sequence ID" value="KUG22845.1"/>
    <property type="molecule type" value="Genomic_DNA"/>
</dbReference>
<dbReference type="SUPFAM" id="SSF52540">
    <property type="entry name" value="P-loop containing nucleoside triphosphate hydrolases"/>
    <property type="match status" value="1"/>
</dbReference>
<dbReference type="InterPro" id="IPR027417">
    <property type="entry name" value="P-loop_NTPase"/>
</dbReference>
<reference evidence="12" key="1">
    <citation type="journal article" date="2015" name="Proc. Natl. Acad. Sci. U.S.A.">
        <title>Networks of energetic and metabolic interactions define dynamics in microbial communities.</title>
        <authorList>
            <person name="Embree M."/>
            <person name="Liu J.K."/>
            <person name="Al-Bassam M.M."/>
            <person name="Zengler K."/>
        </authorList>
    </citation>
    <scope>NUCLEOTIDE SEQUENCE</scope>
</reference>
<gene>
    <name evidence="12" type="ORF">ASZ90_007373</name>
</gene>
<keyword evidence="6" id="KW-0378">Hydrolase</keyword>
<keyword evidence="7" id="KW-0347">Helicase</keyword>
<comment type="similarity">
    <text evidence="2">In the central section; belongs to the CRISPR-associated helicase Cas3 family.</text>
</comment>
<keyword evidence="5" id="KW-0547">Nucleotide-binding</keyword>
<keyword evidence="4" id="KW-0479">Metal-binding</keyword>
<dbReference type="InterPro" id="IPR038257">
    <property type="entry name" value="CRISPR-assoc_Cas3_HD_sf"/>
</dbReference>
<protein>
    <submittedName>
        <fullName evidence="12">Crispr-associated helicase cas3</fullName>
    </submittedName>
</protein>
<dbReference type="NCBIfam" id="TIGR01587">
    <property type="entry name" value="cas3_core"/>
    <property type="match status" value="1"/>
</dbReference>
<dbReference type="PROSITE" id="PS51192">
    <property type="entry name" value="HELICASE_ATP_BIND_1"/>
    <property type="match status" value="1"/>
</dbReference>
<evidence type="ECO:0000259" key="11">
    <source>
        <dbReference type="PROSITE" id="PS51643"/>
    </source>
</evidence>
<dbReference type="InterPro" id="IPR006483">
    <property type="entry name" value="CRISPR-assoc_Cas3_HD"/>
</dbReference>
<dbReference type="InterPro" id="IPR006474">
    <property type="entry name" value="Helicase_Cas3_CRISPR-ass_core"/>
</dbReference>
<dbReference type="AlphaFoldDB" id="A0A0W8FPI6"/>
<keyword evidence="3" id="KW-0540">Nuclease</keyword>
<evidence type="ECO:0000256" key="8">
    <source>
        <dbReference type="ARBA" id="ARBA00022840"/>
    </source>
</evidence>
<proteinExistence type="inferred from homology"/>
<dbReference type="SMART" id="SM00487">
    <property type="entry name" value="DEXDc"/>
    <property type="match status" value="1"/>
</dbReference>
<dbReference type="GO" id="GO:0003676">
    <property type="term" value="F:nucleic acid binding"/>
    <property type="evidence" value="ECO:0007669"/>
    <property type="project" value="InterPro"/>
</dbReference>
<dbReference type="GO" id="GO:0016787">
    <property type="term" value="F:hydrolase activity"/>
    <property type="evidence" value="ECO:0007669"/>
    <property type="project" value="UniProtKB-KW"/>
</dbReference>
<dbReference type="GO" id="GO:0004518">
    <property type="term" value="F:nuclease activity"/>
    <property type="evidence" value="ECO:0007669"/>
    <property type="project" value="UniProtKB-KW"/>
</dbReference>
<comment type="similarity">
    <text evidence="1">In the N-terminal section; belongs to the CRISPR-associated nuclease Cas3-HD family.</text>
</comment>
<dbReference type="CDD" id="cd17930">
    <property type="entry name" value="DEXHc_cas3"/>
    <property type="match status" value="1"/>
</dbReference>
<evidence type="ECO:0000256" key="5">
    <source>
        <dbReference type="ARBA" id="ARBA00022741"/>
    </source>
</evidence>
<organism evidence="12">
    <name type="scientific">hydrocarbon metagenome</name>
    <dbReference type="NCBI Taxonomy" id="938273"/>
    <lineage>
        <taxon>unclassified sequences</taxon>
        <taxon>metagenomes</taxon>
        <taxon>ecological metagenomes</taxon>
    </lineage>
</organism>
<dbReference type="GO" id="GO:0051607">
    <property type="term" value="P:defense response to virus"/>
    <property type="evidence" value="ECO:0007669"/>
    <property type="project" value="UniProtKB-KW"/>
</dbReference>
<dbReference type="Gene3D" id="1.10.3210.30">
    <property type="match status" value="1"/>
</dbReference>
<keyword evidence="9" id="KW-0051">Antiviral defense</keyword>
<evidence type="ECO:0000313" key="12">
    <source>
        <dbReference type="EMBL" id="KUG22845.1"/>
    </source>
</evidence>
<dbReference type="GO" id="GO:0004386">
    <property type="term" value="F:helicase activity"/>
    <property type="evidence" value="ECO:0007669"/>
    <property type="project" value="UniProtKB-KW"/>
</dbReference>
<evidence type="ECO:0000256" key="1">
    <source>
        <dbReference type="ARBA" id="ARBA00006847"/>
    </source>
</evidence>
<accession>A0A0W8FPI6</accession>
<dbReference type="InterPro" id="IPR054712">
    <property type="entry name" value="Cas3-like_dom"/>
</dbReference>
<sequence>MEYIAHSENNTNETHLLSKHLREAAEISSSFSWKEDYKSIFYLTGLLHDIGKYQAAFQEYIRNGGKRGSVPHASWGAGYARCRSMLEASFVIDGHHKGIPDNSTWKVDTEPFKRNEMDEFKDVVERFTEENSINESNFNKESLADISKTPSHREVFIRYLFSALTDSDWLSTEKHFDKTTSEIRPEITLPIEEMTNKLAAEFSKKSKEGAINHMRNEARLKALEKATQPCGFYSLSLPTGMGKTLTSIAWALQHAQANNLNRIIIVLPFVNIIDQTAQILKDIFGSEVVLEHHSSFNEDDTVMMVSNENYSLVEQRKKLACENWNYPVILTTTVQFFESLFSNRPSKCRKVHNIAESVVIFDEVQTLPKDVILPTLQMLKDVQSIMKTSFLFCTATQPAFEKRKGFDGIDNIQPLINDSNEMYKETRRVEYKLLNKLEPIDLSYLLDATSDKGTSTLIIFNTKKPALEFFNLAKNLEHWEKKYHLSTGMCPDHRKMVIKDIRDDLAAKRKILVSSTQLIEAGVDFDFPVVFRALAPLEAIIQAAGRCNRENTLGPSGGKVFLFKLHDGGMPDKTYSACANHAEELIRMDIEQLHAPDNFNKYYAQVVNLYVNPDQYNINQARKAFNFQTVNDSYRIIRETTDGLYMYNYSDESRQLFHSLEYKEFLSKDDYRRMQVYTVSVYRHFVIKNSAMCKTMPQGFMVWYGNYDPQTGISIEPLEADKLVV</sequence>
<evidence type="ECO:0000256" key="6">
    <source>
        <dbReference type="ARBA" id="ARBA00022801"/>
    </source>
</evidence>
<evidence type="ECO:0000256" key="3">
    <source>
        <dbReference type="ARBA" id="ARBA00022722"/>
    </source>
</evidence>
<name>A0A0W8FPI6_9ZZZZ</name>
<dbReference type="PROSITE" id="PS51643">
    <property type="entry name" value="HD_CAS3"/>
    <property type="match status" value="1"/>
</dbReference>
<keyword evidence="8" id="KW-0067">ATP-binding</keyword>
<dbReference type="InterPro" id="IPR011545">
    <property type="entry name" value="DEAD/DEAH_box_helicase_dom"/>
</dbReference>
<evidence type="ECO:0000256" key="2">
    <source>
        <dbReference type="ARBA" id="ARBA00009046"/>
    </source>
</evidence>
<dbReference type="NCBIfam" id="TIGR01596">
    <property type="entry name" value="cas3_HD"/>
    <property type="match status" value="1"/>
</dbReference>
<evidence type="ECO:0000259" key="10">
    <source>
        <dbReference type="PROSITE" id="PS51192"/>
    </source>
</evidence>
<dbReference type="InterPro" id="IPR014001">
    <property type="entry name" value="Helicase_ATP-bd"/>
</dbReference>
<feature type="domain" description="Helicase ATP-binding" evidence="10">
    <location>
        <begin position="235"/>
        <end position="415"/>
    </location>
</feature>